<evidence type="ECO:0000313" key="1">
    <source>
        <dbReference type="EMBL" id="KAJ8419009.1"/>
    </source>
</evidence>
<sequence length="57" mass="7018">MNGWYSKNVSQTQSIYRLQLELRLIILLKWALRKWTLTIPTAVTHSYICRWRLRLER</sequence>
<comment type="caution">
    <text evidence="1">The sequence shown here is derived from an EMBL/GenBank/DDBJ whole genome shotgun (WGS) entry which is preliminary data.</text>
</comment>
<dbReference type="AlphaFoldDB" id="A0AAD7X587"/>
<accession>A0AAD7X587</accession>
<dbReference type="Proteomes" id="UP001221898">
    <property type="component" value="Unassembled WGS sequence"/>
</dbReference>
<protein>
    <submittedName>
        <fullName evidence="1">Uncharacterized protein</fullName>
    </submittedName>
</protein>
<name>A0AAD7X587_9TELE</name>
<organism evidence="1 2">
    <name type="scientific">Aldrovandia affinis</name>
    <dbReference type="NCBI Taxonomy" id="143900"/>
    <lineage>
        <taxon>Eukaryota</taxon>
        <taxon>Metazoa</taxon>
        <taxon>Chordata</taxon>
        <taxon>Craniata</taxon>
        <taxon>Vertebrata</taxon>
        <taxon>Euteleostomi</taxon>
        <taxon>Actinopterygii</taxon>
        <taxon>Neopterygii</taxon>
        <taxon>Teleostei</taxon>
        <taxon>Notacanthiformes</taxon>
        <taxon>Halosauridae</taxon>
        <taxon>Aldrovandia</taxon>
    </lineage>
</organism>
<evidence type="ECO:0000313" key="2">
    <source>
        <dbReference type="Proteomes" id="UP001221898"/>
    </source>
</evidence>
<reference evidence="1" key="1">
    <citation type="journal article" date="2023" name="Science">
        <title>Genome structures resolve the early diversification of teleost fishes.</title>
        <authorList>
            <person name="Parey E."/>
            <person name="Louis A."/>
            <person name="Montfort J."/>
            <person name="Bouchez O."/>
            <person name="Roques C."/>
            <person name="Iampietro C."/>
            <person name="Lluch J."/>
            <person name="Castinel A."/>
            <person name="Donnadieu C."/>
            <person name="Desvignes T."/>
            <person name="Floi Bucao C."/>
            <person name="Jouanno E."/>
            <person name="Wen M."/>
            <person name="Mejri S."/>
            <person name="Dirks R."/>
            <person name="Jansen H."/>
            <person name="Henkel C."/>
            <person name="Chen W.J."/>
            <person name="Zahm M."/>
            <person name="Cabau C."/>
            <person name="Klopp C."/>
            <person name="Thompson A.W."/>
            <person name="Robinson-Rechavi M."/>
            <person name="Braasch I."/>
            <person name="Lecointre G."/>
            <person name="Bobe J."/>
            <person name="Postlethwait J.H."/>
            <person name="Berthelot C."/>
            <person name="Roest Crollius H."/>
            <person name="Guiguen Y."/>
        </authorList>
    </citation>
    <scope>NUCLEOTIDE SEQUENCE</scope>
    <source>
        <strain evidence="1">NC1722</strain>
    </source>
</reference>
<keyword evidence="2" id="KW-1185">Reference proteome</keyword>
<gene>
    <name evidence="1" type="ORF">AAFF_G00005080</name>
</gene>
<proteinExistence type="predicted"/>
<dbReference type="EMBL" id="JAINUG010000001">
    <property type="protein sequence ID" value="KAJ8419009.1"/>
    <property type="molecule type" value="Genomic_DNA"/>
</dbReference>